<feature type="compositionally biased region" description="Basic and acidic residues" evidence="1">
    <location>
        <begin position="196"/>
        <end position="210"/>
    </location>
</feature>
<dbReference type="GeneID" id="26254049"/>
<feature type="compositionally biased region" description="Polar residues" evidence="1">
    <location>
        <begin position="30"/>
        <end position="53"/>
    </location>
</feature>
<protein>
    <submittedName>
        <fullName evidence="2">Uncharacterized protein</fullName>
    </submittedName>
</protein>
<feature type="region of interest" description="Disordered" evidence="1">
    <location>
        <begin position="75"/>
        <end position="101"/>
    </location>
</feature>
<feature type="compositionally biased region" description="Polar residues" evidence="1">
    <location>
        <begin position="313"/>
        <end position="328"/>
    </location>
</feature>
<reference evidence="2 3" key="1">
    <citation type="journal article" date="2013" name="PLoS Genet.">
        <title>Comparative genome structure, secondary metabolite, and effector coding capacity across Cochliobolus pathogens.</title>
        <authorList>
            <person name="Condon B.J."/>
            <person name="Leng Y."/>
            <person name="Wu D."/>
            <person name="Bushley K.E."/>
            <person name="Ohm R.A."/>
            <person name="Otillar R."/>
            <person name="Martin J."/>
            <person name="Schackwitz W."/>
            <person name="Grimwood J."/>
            <person name="MohdZainudin N."/>
            <person name="Xue C."/>
            <person name="Wang R."/>
            <person name="Manning V.A."/>
            <person name="Dhillon B."/>
            <person name="Tu Z.J."/>
            <person name="Steffenson B.J."/>
            <person name="Salamov A."/>
            <person name="Sun H."/>
            <person name="Lowry S."/>
            <person name="LaButti K."/>
            <person name="Han J."/>
            <person name="Copeland A."/>
            <person name="Lindquist E."/>
            <person name="Barry K."/>
            <person name="Schmutz J."/>
            <person name="Baker S.E."/>
            <person name="Ciuffetti L.M."/>
            <person name="Grigoriev I.V."/>
            <person name="Zhong S."/>
            <person name="Turgeon B.G."/>
        </authorList>
    </citation>
    <scope>NUCLEOTIDE SEQUENCE [LARGE SCALE GENOMIC DNA]</scope>
    <source>
        <strain evidence="2 3">FI3</strain>
    </source>
</reference>
<organism evidence="2 3">
    <name type="scientific">Bipolaris victoriae (strain FI3)</name>
    <name type="common">Victoria blight of oats agent</name>
    <name type="synonym">Cochliobolus victoriae</name>
    <dbReference type="NCBI Taxonomy" id="930091"/>
    <lineage>
        <taxon>Eukaryota</taxon>
        <taxon>Fungi</taxon>
        <taxon>Dikarya</taxon>
        <taxon>Ascomycota</taxon>
        <taxon>Pezizomycotina</taxon>
        <taxon>Dothideomycetes</taxon>
        <taxon>Pleosporomycetidae</taxon>
        <taxon>Pleosporales</taxon>
        <taxon>Pleosporineae</taxon>
        <taxon>Pleosporaceae</taxon>
        <taxon>Bipolaris</taxon>
    </lineage>
</organism>
<dbReference type="Proteomes" id="UP000054337">
    <property type="component" value="Unassembled WGS sequence"/>
</dbReference>
<feature type="region of interest" description="Disordered" evidence="1">
    <location>
        <begin position="297"/>
        <end position="336"/>
    </location>
</feature>
<feature type="compositionally biased region" description="Polar residues" evidence="1">
    <location>
        <begin position="149"/>
        <end position="178"/>
    </location>
</feature>
<feature type="compositionally biased region" description="Basic and acidic residues" evidence="1">
    <location>
        <begin position="303"/>
        <end position="312"/>
    </location>
</feature>
<dbReference type="OrthoDB" id="10425710at2759"/>
<feature type="region of interest" description="Disordered" evidence="1">
    <location>
        <begin position="1"/>
        <end position="57"/>
    </location>
</feature>
<dbReference type="HOGENOM" id="CLU_064107_0_0_1"/>
<evidence type="ECO:0000313" key="3">
    <source>
        <dbReference type="Proteomes" id="UP000054337"/>
    </source>
</evidence>
<feature type="region of interest" description="Disordered" evidence="1">
    <location>
        <begin position="149"/>
        <end position="210"/>
    </location>
</feature>
<gene>
    <name evidence="2" type="ORF">COCVIDRAFT_28077</name>
</gene>
<feature type="region of interest" description="Disordered" evidence="1">
    <location>
        <begin position="237"/>
        <end position="270"/>
    </location>
</feature>
<dbReference type="AlphaFoldDB" id="W7EAW5"/>
<proteinExistence type="predicted"/>
<dbReference type="EMBL" id="KI968753">
    <property type="protein sequence ID" value="EUN25321.1"/>
    <property type="molecule type" value="Genomic_DNA"/>
</dbReference>
<evidence type="ECO:0000313" key="2">
    <source>
        <dbReference type="EMBL" id="EUN25321.1"/>
    </source>
</evidence>
<sequence length="368" mass="40341">MLPRNLLPEPIAKTESGQRGAWIVTPGRPSKSSSEIARTLSSRRAGAPSTSHLNEIGPELDNLTLTDSVQLRLRGGADSEDEEYSEKKYAPPSSTLSSLPSIRSTYPSPQEWLQHLLLQGDHATTPFDYSRATRILGLEQGASPGFVSSATLQVPDSSNTRGSGVWSSSETLTNQSPQERMPNYSHLHPSQSRSSAGREDGELRRCPMVIREEPPPVIRVIQPRSSVSQTVKSNFQELLSDNDPGPPYPGDGGHLPAPPPLVDDSRDPDMDLAPRIVMNPSMPTRSNLPVERFLQFRNPNEPMRARQSEENRQPATTPVNHQTTQANNQRRDPGEASKLCDCCGDTAGMWWDCCSLSFEALAGLCVIL</sequence>
<keyword evidence="3" id="KW-1185">Reference proteome</keyword>
<accession>W7EAW5</accession>
<feature type="compositionally biased region" description="Low complexity" evidence="1">
    <location>
        <begin position="91"/>
        <end position="101"/>
    </location>
</feature>
<dbReference type="RefSeq" id="XP_014554904.1">
    <property type="nucleotide sequence ID" value="XM_014699418.1"/>
</dbReference>
<name>W7EAW5_BIPV3</name>
<evidence type="ECO:0000256" key="1">
    <source>
        <dbReference type="SAM" id="MobiDB-lite"/>
    </source>
</evidence>